<name>A0ABV0V3B5_9TELE</name>
<proteinExistence type="predicted"/>
<evidence type="ECO:0000313" key="2">
    <source>
        <dbReference type="EMBL" id="MEQ2251519.1"/>
    </source>
</evidence>
<accession>A0ABV0V3B5</accession>
<gene>
    <name evidence="2" type="ORF">ILYODFUR_011698</name>
</gene>
<dbReference type="EMBL" id="JAHRIQ010093576">
    <property type="protein sequence ID" value="MEQ2251519.1"/>
    <property type="molecule type" value="Genomic_DNA"/>
</dbReference>
<evidence type="ECO:0000313" key="3">
    <source>
        <dbReference type="Proteomes" id="UP001482620"/>
    </source>
</evidence>
<sequence length="66" mass="7454">MRLAWASSAGCRDKRQPRGPLLSVSRLSQDGQRSKGMFNQEKGKPNPVKSERIAYFYIKKGTSCFC</sequence>
<comment type="caution">
    <text evidence="2">The sequence shown here is derived from an EMBL/GenBank/DDBJ whole genome shotgun (WGS) entry which is preliminary data.</text>
</comment>
<reference evidence="2 3" key="1">
    <citation type="submission" date="2021-06" db="EMBL/GenBank/DDBJ databases">
        <authorList>
            <person name="Palmer J.M."/>
        </authorList>
    </citation>
    <scope>NUCLEOTIDE SEQUENCE [LARGE SCALE GENOMIC DNA]</scope>
    <source>
        <strain evidence="3">if_2019</strain>
        <tissue evidence="2">Muscle</tissue>
    </source>
</reference>
<keyword evidence="3" id="KW-1185">Reference proteome</keyword>
<dbReference type="Proteomes" id="UP001482620">
    <property type="component" value="Unassembled WGS sequence"/>
</dbReference>
<feature type="region of interest" description="Disordered" evidence="1">
    <location>
        <begin position="1"/>
        <end position="46"/>
    </location>
</feature>
<organism evidence="2 3">
    <name type="scientific">Ilyodon furcidens</name>
    <name type="common">goldbreast splitfin</name>
    <dbReference type="NCBI Taxonomy" id="33524"/>
    <lineage>
        <taxon>Eukaryota</taxon>
        <taxon>Metazoa</taxon>
        <taxon>Chordata</taxon>
        <taxon>Craniata</taxon>
        <taxon>Vertebrata</taxon>
        <taxon>Euteleostomi</taxon>
        <taxon>Actinopterygii</taxon>
        <taxon>Neopterygii</taxon>
        <taxon>Teleostei</taxon>
        <taxon>Neoteleostei</taxon>
        <taxon>Acanthomorphata</taxon>
        <taxon>Ovalentaria</taxon>
        <taxon>Atherinomorphae</taxon>
        <taxon>Cyprinodontiformes</taxon>
        <taxon>Goodeidae</taxon>
        <taxon>Ilyodon</taxon>
    </lineage>
</organism>
<protein>
    <submittedName>
        <fullName evidence="2">Uncharacterized protein</fullName>
    </submittedName>
</protein>
<evidence type="ECO:0000256" key="1">
    <source>
        <dbReference type="SAM" id="MobiDB-lite"/>
    </source>
</evidence>